<name>A0A076PSW0_COMTE</name>
<gene>
    <name evidence="2" type="ORF">O987_18310</name>
</gene>
<dbReference type="AlphaFoldDB" id="A0A076PSW0"/>
<organism evidence="2 3">
    <name type="scientific">Comamonas testosteroni TK102</name>
    <dbReference type="NCBI Taxonomy" id="1392005"/>
    <lineage>
        <taxon>Bacteria</taxon>
        <taxon>Pseudomonadati</taxon>
        <taxon>Pseudomonadota</taxon>
        <taxon>Betaproteobacteria</taxon>
        <taxon>Burkholderiales</taxon>
        <taxon>Comamonadaceae</taxon>
        <taxon>Comamonas</taxon>
    </lineage>
</organism>
<dbReference type="SMART" id="SM00228">
    <property type="entry name" value="PDZ"/>
    <property type="match status" value="1"/>
</dbReference>
<reference evidence="2 3" key="1">
    <citation type="journal article" date="2014" name="Genome Announc.">
        <title>Complete Genome Sequence of Polychlorinated Biphenyl Degrader Comamonas testosteroni TK102 (NBRC 109938).</title>
        <authorList>
            <person name="Fukuda K."/>
            <person name="Hosoyama A."/>
            <person name="Tsuchikane K."/>
            <person name="Ohji S."/>
            <person name="Yamazoe A."/>
            <person name="Fujita N."/>
            <person name="Shintani M."/>
            <person name="Kimbara K."/>
        </authorList>
    </citation>
    <scope>NUCLEOTIDE SEQUENCE [LARGE SCALE GENOMIC DNA]</scope>
    <source>
        <strain evidence="2">TK102</strain>
    </source>
</reference>
<dbReference type="Gene3D" id="2.30.42.10">
    <property type="match status" value="1"/>
</dbReference>
<accession>A0A076PSW0</accession>
<sequence length="244" mass="25416">MPEITMPHSFIFRLLKLSPVVLMSGCAAVQYYTGAYDDSDESGIVMMQQSYRGLDCDGLANSLKGMQGNTANESTGQSYGRRINVAAIQRVQVEKNCAAARPVSAAEAKPAMPPVPTAKSNAAMAAGPLNLQRLGVKVDAVPPALAAAMQLPTGRGVLVVSLQKGRPADRAGLKPTEVVLEASGQVLESPAQLDAIVKRMRDGYPLPLVVRGDTGEREVTVSLARIGAVAAPAPKVATPASAAK</sequence>
<dbReference type="KEGG" id="ctes:O987_18310"/>
<dbReference type="EMBL" id="CP006704">
    <property type="protein sequence ID" value="AIJ47771.1"/>
    <property type="molecule type" value="Genomic_DNA"/>
</dbReference>
<dbReference type="HOGENOM" id="CLU_1136537_0_0_4"/>
<proteinExistence type="predicted"/>
<dbReference type="SUPFAM" id="SSF50156">
    <property type="entry name" value="PDZ domain-like"/>
    <property type="match status" value="1"/>
</dbReference>
<evidence type="ECO:0000313" key="3">
    <source>
        <dbReference type="Proteomes" id="UP000028782"/>
    </source>
</evidence>
<evidence type="ECO:0000259" key="1">
    <source>
        <dbReference type="SMART" id="SM00228"/>
    </source>
</evidence>
<evidence type="ECO:0000313" key="2">
    <source>
        <dbReference type="EMBL" id="AIJ47771.1"/>
    </source>
</evidence>
<dbReference type="Proteomes" id="UP000028782">
    <property type="component" value="Chromosome"/>
</dbReference>
<feature type="domain" description="PDZ" evidence="1">
    <location>
        <begin position="132"/>
        <end position="214"/>
    </location>
</feature>
<dbReference type="InterPro" id="IPR036034">
    <property type="entry name" value="PDZ_sf"/>
</dbReference>
<dbReference type="RefSeq" id="WP_043373798.1">
    <property type="nucleotide sequence ID" value="NZ_CP006704.1"/>
</dbReference>
<protein>
    <recommendedName>
        <fullName evidence="1">PDZ domain-containing protein</fullName>
    </recommendedName>
</protein>
<dbReference type="InterPro" id="IPR001478">
    <property type="entry name" value="PDZ"/>
</dbReference>